<evidence type="ECO:0000256" key="1">
    <source>
        <dbReference type="ARBA" id="ARBA00023015"/>
    </source>
</evidence>
<dbReference type="InterPro" id="IPR009057">
    <property type="entry name" value="Homeodomain-like_sf"/>
</dbReference>
<dbReference type="EMBL" id="LICA01000068">
    <property type="protein sequence ID" value="KRO95946.1"/>
    <property type="molecule type" value="Genomic_DNA"/>
</dbReference>
<organism evidence="5 6">
    <name type="scientific">SAR92 bacterium BACL26 MAG-121220-bin70</name>
    <dbReference type="NCBI Taxonomy" id="1655626"/>
    <lineage>
        <taxon>Bacteria</taxon>
        <taxon>Pseudomonadati</taxon>
        <taxon>Pseudomonadota</taxon>
        <taxon>Gammaproteobacteria</taxon>
        <taxon>Cellvibrionales</taxon>
        <taxon>Porticoccaceae</taxon>
        <taxon>SAR92 clade</taxon>
    </lineage>
</organism>
<evidence type="ECO:0000256" key="2">
    <source>
        <dbReference type="ARBA" id="ARBA00023125"/>
    </source>
</evidence>
<dbReference type="InterPro" id="IPR018060">
    <property type="entry name" value="HTH_AraC"/>
</dbReference>
<evidence type="ECO:0000313" key="5">
    <source>
        <dbReference type="EMBL" id="KRO95946.1"/>
    </source>
</evidence>
<evidence type="ECO:0000313" key="6">
    <source>
        <dbReference type="Proteomes" id="UP000051213"/>
    </source>
</evidence>
<dbReference type="Gene3D" id="3.10.450.50">
    <property type="match status" value="1"/>
</dbReference>
<dbReference type="InterPro" id="IPR037401">
    <property type="entry name" value="SnoaL-like"/>
</dbReference>
<name>A0A0R2UER7_9GAMM</name>
<reference evidence="5 6" key="1">
    <citation type="submission" date="2015-10" db="EMBL/GenBank/DDBJ databases">
        <title>Metagenome-Assembled Genomes uncover a global brackish microbiome.</title>
        <authorList>
            <person name="Hugerth L.W."/>
            <person name="Larsson J."/>
            <person name="Alneberg J."/>
            <person name="Lindh M.V."/>
            <person name="Legrand C."/>
            <person name="Pinhassi J."/>
            <person name="Andersson A.F."/>
        </authorList>
    </citation>
    <scope>NUCLEOTIDE SEQUENCE [LARGE SCALE GENOMIC DNA]</scope>
    <source>
        <strain evidence="5">BACL26 MAG-121220-bin70</strain>
    </source>
</reference>
<keyword evidence="1" id="KW-0805">Transcription regulation</keyword>
<dbReference type="PANTHER" id="PTHR43280">
    <property type="entry name" value="ARAC-FAMILY TRANSCRIPTIONAL REGULATOR"/>
    <property type="match status" value="1"/>
</dbReference>
<dbReference type="PROSITE" id="PS01124">
    <property type="entry name" value="HTH_ARAC_FAMILY_2"/>
    <property type="match status" value="1"/>
</dbReference>
<evidence type="ECO:0000256" key="3">
    <source>
        <dbReference type="ARBA" id="ARBA00023163"/>
    </source>
</evidence>
<keyword evidence="3" id="KW-0804">Transcription</keyword>
<keyword evidence="2" id="KW-0238">DNA-binding</keyword>
<dbReference type="Gene3D" id="1.10.10.60">
    <property type="entry name" value="Homeodomain-like"/>
    <property type="match status" value="2"/>
</dbReference>
<evidence type="ECO:0000259" key="4">
    <source>
        <dbReference type="PROSITE" id="PS01124"/>
    </source>
</evidence>
<comment type="caution">
    <text evidence="5">The sequence shown here is derived from an EMBL/GenBank/DDBJ whole genome shotgun (WGS) entry which is preliminary data.</text>
</comment>
<sequence length="256" mass="28657">MRAADFVDSYFDAWNHCDAEGVAEHLAKNGTFCDMPLHQQFSRNELVANLAAFFASEKHRYELTGEVLSSDSSIAFQYKMSSANPKSQDWWGAEFITFNGGGALRITDYYDPTHSLSSLATVIGGIATPKYAKSGLDEQKIESYKHQLVELMDKHKIYLDPDITLPKLAAMVDCSVNHLSQAVNSGFNMSFFDFLNSYRIQEAKSIFLRRDGMAQSILDVSFAVGFNSNSAFYTAFRKSTDQTPAQFRRAADLQAK</sequence>
<dbReference type="InterPro" id="IPR032710">
    <property type="entry name" value="NTF2-like_dom_sf"/>
</dbReference>
<dbReference type="Pfam" id="PF12680">
    <property type="entry name" value="SnoaL_2"/>
    <property type="match status" value="1"/>
</dbReference>
<dbReference type="GO" id="GO:0043565">
    <property type="term" value="F:sequence-specific DNA binding"/>
    <property type="evidence" value="ECO:0007669"/>
    <property type="project" value="InterPro"/>
</dbReference>
<dbReference type="Pfam" id="PF12833">
    <property type="entry name" value="HTH_18"/>
    <property type="match status" value="1"/>
</dbReference>
<dbReference type="AlphaFoldDB" id="A0A0R2UER7"/>
<dbReference type="SMART" id="SM00342">
    <property type="entry name" value="HTH_ARAC"/>
    <property type="match status" value="1"/>
</dbReference>
<gene>
    <name evidence="5" type="ORF">ABS24_08015</name>
</gene>
<dbReference type="SUPFAM" id="SSF46689">
    <property type="entry name" value="Homeodomain-like"/>
    <property type="match status" value="1"/>
</dbReference>
<dbReference type="PANTHER" id="PTHR43280:SF29">
    <property type="entry name" value="ARAC-FAMILY TRANSCRIPTIONAL REGULATOR"/>
    <property type="match status" value="1"/>
</dbReference>
<feature type="domain" description="HTH araC/xylS-type" evidence="4">
    <location>
        <begin position="146"/>
        <end position="250"/>
    </location>
</feature>
<dbReference type="GO" id="GO:0003700">
    <property type="term" value="F:DNA-binding transcription factor activity"/>
    <property type="evidence" value="ECO:0007669"/>
    <property type="project" value="InterPro"/>
</dbReference>
<dbReference type="SUPFAM" id="SSF54427">
    <property type="entry name" value="NTF2-like"/>
    <property type="match status" value="1"/>
</dbReference>
<accession>A0A0R2UER7</accession>
<proteinExistence type="predicted"/>
<dbReference type="Proteomes" id="UP000051213">
    <property type="component" value="Unassembled WGS sequence"/>
</dbReference>
<protein>
    <recommendedName>
        <fullName evidence="4">HTH araC/xylS-type domain-containing protein</fullName>
    </recommendedName>
</protein>